<feature type="domain" description="CobQ/CobB/MinD/ParA nucleotide binding" evidence="3">
    <location>
        <begin position="4"/>
        <end position="205"/>
    </location>
</feature>
<dbReference type="OrthoDB" id="7346657at2"/>
<dbReference type="Pfam" id="PF01656">
    <property type="entry name" value="CbiA"/>
    <property type="match status" value="1"/>
</dbReference>
<keyword evidence="5" id="KW-1185">Reference proteome</keyword>
<organism evidence="4 5">
    <name type="scientific">Desulfobaculum bizertense DSM 18034</name>
    <dbReference type="NCBI Taxonomy" id="1121442"/>
    <lineage>
        <taxon>Bacteria</taxon>
        <taxon>Pseudomonadati</taxon>
        <taxon>Thermodesulfobacteriota</taxon>
        <taxon>Desulfovibrionia</taxon>
        <taxon>Desulfovibrionales</taxon>
        <taxon>Desulfovibrionaceae</taxon>
        <taxon>Desulfobaculum</taxon>
    </lineage>
</organism>
<dbReference type="GO" id="GO:0051782">
    <property type="term" value="P:negative regulation of cell division"/>
    <property type="evidence" value="ECO:0007669"/>
    <property type="project" value="TreeGrafter"/>
</dbReference>
<protein>
    <submittedName>
        <fullName evidence="4">CO dehydrogenase maturation factor</fullName>
    </submittedName>
</protein>
<keyword evidence="1" id="KW-0547">Nucleotide-binding</keyword>
<dbReference type="PANTHER" id="PTHR43384">
    <property type="entry name" value="SEPTUM SITE-DETERMINING PROTEIN MIND HOMOLOG, CHLOROPLASTIC-RELATED"/>
    <property type="match status" value="1"/>
</dbReference>
<keyword evidence="2" id="KW-0067">ATP-binding</keyword>
<dbReference type="Proteomes" id="UP000189733">
    <property type="component" value="Unassembled WGS sequence"/>
</dbReference>
<dbReference type="GO" id="GO:0016887">
    <property type="term" value="F:ATP hydrolysis activity"/>
    <property type="evidence" value="ECO:0007669"/>
    <property type="project" value="TreeGrafter"/>
</dbReference>
<dbReference type="EMBL" id="FUYA01000004">
    <property type="protein sequence ID" value="SKA71541.1"/>
    <property type="molecule type" value="Genomic_DNA"/>
</dbReference>
<dbReference type="InterPro" id="IPR002586">
    <property type="entry name" value="CobQ/CobB/MinD/ParA_Nub-bd_dom"/>
</dbReference>
<evidence type="ECO:0000313" key="4">
    <source>
        <dbReference type="EMBL" id="SKA71541.1"/>
    </source>
</evidence>
<dbReference type="GO" id="GO:0005829">
    <property type="term" value="C:cytosol"/>
    <property type="evidence" value="ECO:0007669"/>
    <property type="project" value="TreeGrafter"/>
</dbReference>
<proteinExistence type="predicted"/>
<evidence type="ECO:0000256" key="2">
    <source>
        <dbReference type="ARBA" id="ARBA00022840"/>
    </source>
</evidence>
<dbReference type="PANTHER" id="PTHR43384:SF6">
    <property type="entry name" value="SEPTUM SITE-DETERMINING PROTEIN MIND HOMOLOG, CHLOROPLASTIC"/>
    <property type="match status" value="1"/>
</dbReference>
<dbReference type="AlphaFoldDB" id="A0A1T4W494"/>
<dbReference type="InterPro" id="IPR050625">
    <property type="entry name" value="ParA/MinD_ATPase"/>
</dbReference>
<name>A0A1T4W494_9BACT</name>
<gene>
    <name evidence="4" type="ORF">SAMN02745702_01510</name>
</gene>
<dbReference type="GO" id="GO:0005524">
    <property type="term" value="F:ATP binding"/>
    <property type="evidence" value="ECO:0007669"/>
    <property type="project" value="UniProtKB-KW"/>
</dbReference>
<reference evidence="4 5" key="1">
    <citation type="submission" date="2017-02" db="EMBL/GenBank/DDBJ databases">
        <authorList>
            <person name="Peterson S.W."/>
        </authorList>
    </citation>
    <scope>NUCLEOTIDE SEQUENCE [LARGE SCALE GENOMIC DNA]</scope>
    <source>
        <strain evidence="4 5">DSM 18034</strain>
    </source>
</reference>
<evidence type="ECO:0000259" key="3">
    <source>
        <dbReference type="Pfam" id="PF01656"/>
    </source>
</evidence>
<evidence type="ECO:0000256" key="1">
    <source>
        <dbReference type="ARBA" id="ARBA00022741"/>
    </source>
</evidence>
<dbReference type="SUPFAM" id="SSF52540">
    <property type="entry name" value="P-loop containing nucleoside triphosphate hydrolases"/>
    <property type="match status" value="1"/>
</dbReference>
<accession>A0A1T4W494</accession>
<dbReference type="GO" id="GO:0009898">
    <property type="term" value="C:cytoplasmic side of plasma membrane"/>
    <property type="evidence" value="ECO:0007669"/>
    <property type="project" value="TreeGrafter"/>
</dbReference>
<dbReference type="Gene3D" id="3.40.50.300">
    <property type="entry name" value="P-loop containing nucleotide triphosphate hydrolases"/>
    <property type="match status" value="1"/>
</dbReference>
<evidence type="ECO:0000313" key="5">
    <source>
        <dbReference type="Proteomes" id="UP000189733"/>
    </source>
</evidence>
<dbReference type="RefSeq" id="WP_078684791.1">
    <property type="nucleotide sequence ID" value="NZ_FUYA01000004.1"/>
</dbReference>
<dbReference type="InterPro" id="IPR027417">
    <property type="entry name" value="P-loop_NTPase"/>
</dbReference>
<sequence length="259" mass="27345">MKIAFAGKGGVGKTSLTAWVADWLACNGQDVWMVDADTALSLGQASGIRKENLPTPLIQRKDLIQERIHDGGFLHLNPDVGDLPESLALEVPITGTPQPGITPGRKRLLVMGAVTNAGGGCACDANALLKALLAHVIMESRHWVLVDLEAGIEHLGRGTASHVDGLVIVSEPSFRSLQTGAEIARMARDLGLDNQTLVINRHTGQTPPAIQGLPATALSIPPLPGLIERQMTDSSVLHLPEEAAINGIVQELISSLAMN</sequence>
<dbReference type="STRING" id="1121442.SAMN02745702_01510"/>